<gene>
    <name evidence="3" type="ORF">CALCODRAFT_480386</name>
</gene>
<accession>A0A165IL35</accession>
<dbReference type="Pfam" id="PF04938">
    <property type="entry name" value="SIP1"/>
    <property type="match status" value="1"/>
</dbReference>
<feature type="region of interest" description="Disordered" evidence="2">
    <location>
        <begin position="1"/>
        <end position="24"/>
    </location>
</feature>
<organism evidence="3 4">
    <name type="scientific">Calocera cornea HHB12733</name>
    <dbReference type="NCBI Taxonomy" id="1353952"/>
    <lineage>
        <taxon>Eukaryota</taxon>
        <taxon>Fungi</taxon>
        <taxon>Dikarya</taxon>
        <taxon>Basidiomycota</taxon>
        <taxon>Agaricomycotina</taxon>
        <taxon>Dacrymycetes</taxon>
        <taxon>Dacrymycetales</taxon>
        <taxon>Dacrymycetaceae</taxon>
        <taxon>Calocera</taxon>
    </lineage>
</organism>
<evidence type="ECO:0000313" key="4">
    <source>
        <dbReference type="Proteomes" id="UP000076842"/>
    </source>
</evidence>
<name>A0A165IL35_9BASI</name>
<dbReference type="AlphaFoldDB" id="A0A165IL35"/>
<feature type="compositionally biased region" description="Basic residues" evidence="2">
    <location>
        <begin position="1"/>
        <end position="11"/>
    </location>
</feature>
<evidence type="ECO:0000313" key="3">
    <source>
        <dbReference type="EMBL" id="KZT60712.1"/>
    </source>
</evidence>
<dbReference type="PANTHER" id="PTHR12794">
    <property type="entry name" value="GEMIN2"/>
    <property type="match status" value="1"/>
</dbReference>
<dbReference type="Gene3D" id="1.20.58.1070">
    <property type="match status" value="1"/>
</dbReference>
<reference evidence="3 4" key="1">
    <citation type="journal article" date="2016" name="Mol. Biol. Evol.">
        <title>Comparative Genomics of Early-Diverging Mushroom-Forming Fungi Provides Insights into the Origins of Lignocellulose Decay Capabilities.</title>
        <authorList>
            <person name="Nagy L.G."/>
            <person name="Riley R."/>
            <person name="Tritt A."/>
            <person name="Adam C."/>
            <person name="Daum C."/>
            <person name="Floudas D."/>
            <person name="Sun H."/>
            <person name="Yadav J.S."/>
            <person name="Pangilinan J."/>
            <person name="Larsson K.H."/>
            <person name="Matsuura K."/>
            <person name="Barry K."/>
            <person name="Labutti K."/>
            <person name="Kuo R."/>
            <person name="Ohm R.A."/>
            <person name="Bhattacharya S.S."/>
            <person name="Shirouzu T."/>
            <person name="Yoshinaga Y."/>
            <person name="Martin F.M."/>
            <person name="Grigoriev I.V."/>
            <person name="Hibbett D.S."/>
        </authorList>
    </citation>
    <scope>NUCLEOTIDE SEQUENCE [LARGE SCALE GENOMIC DNA]</scope>
    <source>
        <strain evidence="3 4">HHB12733</strain>
    </source>
</reference>
<sequence>MQHNNLKRKRGNHEGDGEGMAEPGLQRQILPVAGTMRADFDGVPQDGMEYLFTVRRDYAKLPWLTSAPSVPPPSGIAPAPWVQQAKAIKAKLERAPLPANVLDDIGASDGPSRVPSQEWKEMFVAGFRRFRENVQQPTIYVGPTPTPRYPKVTDRAKWWSFITGREDPFASGKARPPTADATSMKTEPAEPGLDYAADELSTERMESPVLSLSAGTQESCTSPTTALLRSLDQKGLLHLLMYFGHWLNTALHPPTPHPPPYPTSPFEPALPPMFSQWLFALLGHLDDRLMSGEIHTLRTLARACREVLVKSWEVGEEVALAIGESPEERAVREREREACWLVIAAVAGVWGQSDLWEDARDAVRATLKG</sequence>
<dbReference type="GO" id="GO:0030532">
    <property type="term" value="C:small nuclear ribonucleoprotein complex"/>
    <property type="evidence" value="ECO:0007669"/>
    <property type="project" value="InterPro"/>
</dbReference>
<dbReference type="InterPro" id="IPR023251">
    <property type="entry name" value="Brr1"/>
</dbReference>
<dbReference type="EMBL" id="KV423928">
    <property type="protein sequence ID" value="KZT60712.1"/>
    <property type="molecule type" value="Genomic_DNA"/>
</dbReference>
<dbReference type="GO" id="GO:0000387">
    <property type="term" value="P:spliceosomal snRNP assembly"/>
    <property type="evidence" value="ECO:0007669"/>
    <property type="project" value="InterPro"/>
</dbReference>
<dbReference type="InterPro" id="IPR035426">
    <property type="entry name" value="Gemin2/Brr1"/>
</dbReference>
<proteinExistence type="inferred from homology"/>
<comment type="similarity">
    <text evidence="1">Belongs to the gemin-2 family.</text>
</comment>
<evidence type="ECO:0000256" key="2">
    <source>
        <dbReference type="SAM" id="MobiDB-lite"/>
    </source>
</evidence>
<dbReference type="GO" id="GO:0032797">
    <property type="term" value="C:SMN complex"/>
    <property type="evidence" value="ECO:0007669"/>
    <property type="project" value="TreeGrafter"/>
</dbReference>
<dbReference type="PRINTS" id="PR02039">
    <property type="entry name" value="SPLICEFRBRR1"/>
</dbReference>
<dbReference type="OrthoDB" id="428895at2759"/>
<keyword evidence="4" id="KW-1185">Reference proteome</keyword>
<evidence type="ECO:0000256" key="1">
    <source>
        <dbReference type="ARBA" id="ARBA00025758"/>
    </source>
</evidence>
<protein>
    <submittedName>
        <fullName evidence="3">Uncharacterized protein</fullName>
    </submittedName>
</protein>
<feature type="region of interest" description="Disordered" evidence="2">
    <location>
        <begin position="169"/>
        <end position="190"/>
    </location>
</feature>
<dbReference type="Proteomes" id="UP000076842">
    <property type="component" value="Unassembled WGS sequence"/>
</dbReference>
<dbReference type="InParanoid" id="A0A165IL35"/>
<dbReference type="PANTHER" id="PTHR12794:SF0">
    <property type="entry name" value="GEM-ASSOCIATED PROTEIN 2"/>
    <property type="match status" value="1"/>
</dbReference>